<keyword evidence="2" id="KW-1185">Reference proteome</keyword>
<dbReference type="Proteomes" id="UP000235589">
    <property type="component" value="Chromosome"/>
</dbReference>
<dbReference type="OrthoDB" id="95576at2"/>
<gene>
    <name evidence="1" type="ORF">B9O19_00465</name>
</gene>
<dbReference type="GeneID" id="98061889"/>
<dbReference type="KEGG" id="mpec:B9O19_00465"/>
<dbReference type="RefSeq" id="WP_102364935.1">
    <property type="nucleotide sequence ID" value="NZ_CP020991.1"/>
</dbReference>
<name>A0A2K9P231_9FIRM</name>
<proteinExistence type="predicted"/>
<accession>A0A2K9P231</accession>
<reference evidence="1 2" key="1">
    <citation type="submission" date="2017-04" db="EMBL/GenBank/DDBJ databases">
        <title>Monoglobus pectinilyticus 14 draft genome.</title>
        <authorList>
            <person name="Kim C."/>
            <person name="Rosendale D.I."/>
            <person name="Kelly W.J."/>
            <person name="Tannock G.W."/>
            <person name="Patchett M.L."/>
            <person name="Jordens J.Z."/>
        </authorList>
    </citation>
    <scope>NUCLEOTIDE SEQUENCE [LARGE SCALE GENOMIC DNA]</scope>
    <source>
        <strain evidence="1 2">14</strain>
    </source>
</reference>
<sequence>MIDMTEFTRAVKRVAVQAVKETVPANAVFGTVVSTEPLQIDVGYEKPIYGELLILPSSFRKNTYTTTSGGNPSHTHTIEIDNSLKMGDKVALLKMQGGQRHIVLGVV</sequence>
<evidence type="ECO:0000313" key="2">
    <source>
        <dbReference type="Proteomes" id="UP000235589"/>
    </source>
</evidence>
<evidence type="ECO:0000313" key="1">
    <source>
        <dbReference type="EMBL" id="AUO18648.1"/>
    </source>
</evidence>
<dbReference type="EMBL" id="CP020991">
    <property type="protein sequence ID" value="AUO18648.1"/>
    <property type="molecule type" value="Genomic_DNA"/>
</dbReference>
<dbReference type="AlphaFoldDB" id="A0A2K9P231"/>
<protein>
    <recommendedName>
        <fullName evidence="3">Phage protein</fullName>
    </recommendedName>
</protein>
<evidence type="ECO:0008006" key="3">
    <source>
        <dbReference type="Google" id="ProtNLM"/>
    </source>
</evidence>
<dbReference type="Pfam" id="PF10844">
    <property type="entry name" value="DUF2577"/>
    <property type="match status" value="1"/>
</dbReference>
<dbReference type="InterPro" id="IPR022555">
    <property type="entry name" value="DUF2577"/>
</dbReference>
<organism evidence="1 2">
    <name type="scientific">Monoglobus pectinilyticus</name>
    <dbReference type="NCBI Taxonomy" id="1981510"/>
    <lineage>
        <taxon>Bacteria</taxon>
        <taxon>Bacillati</taxon>
        <taxon>Bacillota</taxon>
        <taxon>Clostridia</taxon>
        <taxon>Monoglobales</taxon>
        <taxon>Monoglobaceae</taxon>
        <taxon>Monoglobus</taxon>
    </lineage>
</organism>